<evidence type="ECO:0000256" key="4">
    <source>
        <dbReference type="ARBA" id="ARBA00023136"/>
    </source>
</evidence>
<accession>X1JBZ2</accession>
<evidence type="ECO:0000256" key="2">
    <source>
        <dbReference type="ARBA" id="ARBA00022452"/>
    </source>
</evidence>
<dbReference type="EMBL" id="BARU01026360">
    <property type="protein sequence ID" value="GAH75889.1"/>
    <property type="molecule type" value="Genomic_DNA"/>
</dbReference>
<organism evidence="6">
    <name type="scientific">marine sediment metagenome</name>
    <dbReference type="NCBI Taxonomy" id="412755"/>
    <lineage>
        <taxon>unclassified sequences</taxon>
        <taxon>metagenomes</taxon>
        <taxon>ecological metagenomes</taxon>
    </lineage>
</organism>
<dbReference type="SUPFAM" id="SSF56954">
    <property type="entry name" value="Outer membrane efflux proteins (OEP)"/>
    <property type="match status" value="1"/>
</dbReference>
<dbReference type="GO" id="GO:0015562">
    <property type="term" value="F:efflux transmembrane transporter activity"/>
    <property type="evidence" value="ECO:0007669"/>
    <property type="project" value="InterPro"/>
</dbReference>
<dbReference type="GO" id="GO:0009279">
    <property type="term" value="C:cell outer membrane"/>
    <property type="evidence" value="ECO:0007669"/>
    <property type="project" value="UniProtKB-SubCell"/>
</dbReference>
<name>X1JBZ2_9ZZZZ</name>
<evidence type="ECO:0000256" key="3">
    <source>
        <dbReference type="ARBA" id="ARBA00022692"/>
    </source>
</evidence>
<keyword evidence="5" id="KW-0998">Cell outer membrane</keyword>
<comment type="subcellular location">
    <subcellularLocation>
        <location evidence="1">Cell outer membrane</location>
    </subcellularLocation>
</comment>
<dbReference type="PANTHER" id="PTHR30026">
    <property type="entry name" value="OUTER MEMBRANE PROTEIN TOLC"/>
    <property type="match status" value="1"/>
</dbReference>
<keyword evidence="3" id="KW-0812">Transmembrane</keyword>
<dbReference type="GO" id="GO:0015288">
    <property type="term" value="F:porin activity"/>
    <property type="evidence" value="ECO:0007669"/>
    <property type="project" value="TreeGrafter"/>
</dbReference>
<reference evidence="6" key="1">
    <citation type="journal article" date="2014" name="Front. Microbiol.">
        <title>High frequency of phylogenetically diverse reductive dehalogenase-homologous genes in deep subseafloor sedimentary metagenomes.</title>
        <authorList>
            <person name="Kawai M."/>
            <person name="Futagami T."/>
            <person name="Toyoda A."/>
            <person name="Takaki Y."/>
            <person name="Nishi S."/>
            <person name="Hori S."/>
            <person name="Arai W."/>
            <person name="Tsubouchi T."/>
            <person name="Morono Y."/>
            <person name="Uchiyama I."/>
            <person name="Ito T."/>
            <person name="Fujiyama A."/>
            <person name="Inagaki F."/>
            <person name="Takami H."/>
        </authorList>
    </citation>
    <scope>NUCLEOTIDE SEQUENCE</scope>
    <source>
        <strain evidence="6">Expedition CK06-06</strain>
    </source>
</reference>
<dbReference type="InterPro" id="IPR051906">
    <property type="entry name" value="TolC-like"/>
</dbReference>
<dbReference type="PANTHER" id="PTHR30026:SF20">
    <property type="entry name" value="OUTER MEMBRANE PROTEIN TOLC"/>
    <property type="match status" value="1"/>
</dbReference>
<keyword evidence="4" id="KW-0472">Membrane</keyword>
<feature type="non-terminal residue" evidence="6">
    <location>
        <position position="272"/>
    </location>
</feature>
<dbReference type="Gene3D" id="1.20.1600.10">
    <property type="entry name" value="Outer membrane efflux proteins (OEP)"/>
    <property type="match status" value="1"/>
</dbReference>
<comment type="caution">
    <text evidence="6">The sequence shown here is derived from an EMBL/GenBank/DDBJ whole genome shotgun (WGS) entry which is preliminary data.</text>
</comment>
<gene>
    <name evidence="6" type="ORF">S03H2_42357</name>
</gene>
<evidence type="ECO:0000256" key="5">
    <source>
        <dbReference type="ARBA" id="ARBA00023237"/>
    </source>
</evidence>
<evidence type="ECO:0000256" key="1">
    <source>
        <dbReference type="ARBA" id="ARBA00004442"/>
    </source>
</evidence>
<dbReference type="AlphaFoldDB" id="X1JBZ2"/>
<protein>
    <recommendedName>
        <fullName evidence="7">TolC family protein</fullName>
    </recommendedName>
</protein>
<keyword evidence="2" id="KW-1134">Transmembrane beta strand</keyword>
<proteinExistence type="predicted"/>
<evidence type="ECO:0008006" key="7">
    <source>
        <dbReference type="Google" id="ProtNLM"/>
    </source>
</evidence>
<feature type="non-terminal residue" evidence="6">
    <location>
        <position position="1"/>
    </location>
</feature>
<evidence type="ECO:0000313" key="6">
    <source>
        <dbReference type="EMBL" id="GAH75889.1"/>
    </source>
</evidence>
<dbReference type="GO" id="GO:1990281">
    <property type="term" value="C:efflux pump complex"/>
    <property type="evidence" value="ECO:0007669"/>
    <property type="project" value="TreeGrafter"/>
</dbReference>
<sequence>GLMAAKVYKQISLQNLEKTEIDIKELVTRNYYLVLLTEETKKTLIKNYRNTQKTYLETRAMFEQGFVEETDVDQLKVTLTTLNNSINSMERQEKLSRNMLKFQMGLDLEASVSLSDSLYGILGEINLQPLAVNNFNIDNNIDYNIIETQVELASLDLKREKTEYFPNLSVTYMNNWNAMRDKFSFFDTDEKWYRSEMLGFTLNIPVFSSGSKRSKISQKKIELEKIIDNQKLFRQSLEMENQQARFDYNTALEKYMSENENVKLAERILEKT</sequence>